<organism evidence="1 2">
    <name type="scientific">Trifolium medium</name>
    <dbReference type="NCBI Taxonomy" id="97028"/>
    <lineage>
        <taxon>Eukaryota</taxon>
        <taxon>Viridiplantae</taxon>
        <taxon>Streptophyta</taxon>
        <taxon>Embryophyta</taxon>
        <taxon>Tracheophyta</taxon>
        <taxon>Spermatophyta</taxon>
        <taxon>Magnoliopsida</taxon>
        <taxon>eudicotyledons</taxon>
        <taxon>Gunneridae</taxon>
        <taxon>Pentapetalae</taxon>
        <taxon>rosids</taxon>
        <taxon>fabids</taxon>
        <taxon>Fabales</taxon>
        <taxon>Fabaceae</taxon>
        <taxon>Papilionoideae</taxon>
        <taxon>50 kb inversion clade</taxon>
        <taxon>NPAAA clade</taxon>
        <taxon>Hologalegina</taxon>
        <taxon>IRL clade</taxon>
        <taxon>Trifolieae</taxon>
        <taxon>Trifolium</taxon>
    </lineage>
</organism>
<reference evidence="1 2" key="1">
    <citation type="journal article" date="2018" name="Front. Plant Sci.">
        <title>Red Clover (Trifolium pratense) and Zigzag Clover (T. medium) - A Picture of Genomic Similarities and Differences.</title>
        <authorList>
            <person name="Dluhosova J."/>
            <person name="Istvanek J."/>
            <person name="Nedelnik J."/>
            <person name="Repkova J."/>
        </authorList>
    </citation>
    <scope>NUCLEOTIDE SEQUENCE [LARGE SCALE GENOMIC DNA]</scope>
    <source>
        <strain evidence="2">cv. 10/8</strain>
        <tissue evidence="1">Leaf</tissue>
    </source>
</reference>
<evidence type="ECO:0000313" key="2">
    <source>
        <dbReference type="Proteomes" id="UP000265520"/>
    </source>
</evidence>
<evidence type="ECO:0000313" key="1">
    <source>
        <dbReference type="EMBL" id="MCI66121.1"/>
    </source>
</evidence>
<dbReference type="AlphaFoldDB" id="A0A392TY72"/>
<dbReference type="EMBL" id="LXQA010689076">
    <property type="protein sequence ID" value="MCI66121.1"/>
    <property type="molecule type" value="Genomic_DNA"/>
</dbReference>
<dbReference type="Proteomes" id="UP000265520">
    <property type="component" value="Unassembled WGS sequence"/>
</dbReference>
<protein>
    <submittedName>
        <fullName evidence="1">Uncharacterized protein</fullName>
    </submittedName>
</protein>
<name>A0A392TY72_9FABA</name>
<feature type="non-terminal residue" evidence="1">
    <location>
        <position position="1"/>
    </location>
</feature>
<sequence>AATKERLEKEIKNAQARFDEEVGNRVKAKEN</sequence>
<proteinExistence type="predicted"/>
<comment type="caution">
    <text evidence="1">The sequence shown here is derived from an EMBL/GenBank/DDBJ whole genome shotgun (WGS) entry which is preliminary data.</text>
</comment>
<keyword evidence="2" id="KW-1185">Reference proteome</keyword>
<accession>A0A392TY72</accession>